<accession>A0ACC1S4G1</accession>
<sequence length="82" mass="8839">MSYDAAIDLVKRKCVYIKPDSGFVRQVPPRPVPTRACTHTQLRPASQVPPGVGEAVASASWRTPDDAPCADAFVVVLYTPLS</sequence>
<reference evidence="1" key="1">
    <citation type="submission" date="2022-07" db="EMBL/GenBank/DDBJ databases">
        <title>Genome Sequence of Phlebia brevispora.</title>
        <authorList>
            <person name="Buettner E."/>
        </authorList>
    </citation>
    <scope>NUCLEOTIDE SEQUENCE</scope>
    <source>
        <strain evidence="1">MPL23</strain>
    </source>
</reference>
<dbReference type="Proteomes" id="UP001148662">
    <property type="component" value="Unassembled WGS sequence"/>
</dbReference>
<dbReference type="EMBL" id="JANHOG010001769">
    <property type="protein sequence ID" value="KAJ3531880.1"/>
    <property type="molecule type" value="Genomic_DNA"/>
</dbReference>
<evidence type="ECO:0000313" key="2">
    <source>
        <dbReference type="Proteomes" id="UP001148662"/>
    </source>
</evidence>
<organism evidence="1 2">
    <name type="scientific">Phlebia brevispora</name>
    <dbReference type="NCBI Taxonomy" id="194682"/>
    <lineage>
        <taxon>Eukaryota</taxon>
        <taxon>Fungi</taxon>
        <taxon>Dikarya</taxon>
        <taxon>Basidiomycota</taxon>
        <taxon>Agaricomycotina</taxon>
        <taxon>Agaricomycetes</taxon>
        <taxon>Polyporales</taxon>
        <taxon>Meruliaceae</taxon>
        <taxon>Phlebia</taxon>
    </lineage>
</organism>
<evidence type="ECO:0000313" key="1">
    <source>
        <dbReference type="EMBL" id="KAJ3531880.1"/>
    </source>
</evidence>
<keyword evidence="2" id="KW-1185">Reference proteome</keyword>
<protein>
    <submittedName>
        <fullName evidence="1">Uncharacterized protein</fullName>
    </submittedName>
</protein>
<gene>
    <name evidence="1" type="ORF">NM688_g7507</name>
</gene>
<name>A0ACC1S4G1_9APHY</name>
<proteinExistence type="predicted"/>
<comment type="caution">
    <text evidence="1">The sequence shown here is derived from an EMBL/GenBank/DDBJ whole genome shotgun (WGS) entry which is preliminary data.</text>
</comment>